<comment type="subcellular location">
    <subcellularLocation>
        <location evidence="3">Secreted</location>
        <location evidence="3">Extracellular space</location>
    </subcellularLocation>
</comment>
<keyword evidence="9 15" id="KW-0378">Hydrolase</keyword>
<dbReference type="Pfam" id="PF00082">
    <property type="entry name" value="Peptidase_S8"/>
    <property type="match status" value="1"/>
</dbReference>
<evidence type="ECO:0000313" key="19">
    <source>
        <dbReference type="Proteomes" id="UP001187682"/>
    </source>
</evidence>
<name>A0AAE8MT93_9PEZI</name>
<dbReference type="PROSITE" id="PS51695">
    <property type="entry name" value="SEDOLISIN"/>
    <property type="match status" value="1"/>
</dbReference>
<dbReference type="GO" id="GO:0004252">
    <property type="term" value="F:serine-type endopeptidase activity"/>
    <property type="evidence" value="ECO:0007669"/>
    <property type="project" value="UniProtKB-UniRule"/>
</dbReference>
<keyword evidence="12" id="KW-0843">Virulence</keyword>
<dbReference type="PANTHER" id="PTHR14218:SF19">
    <property type="entry name" value="SERINE PROTEASE AORO, PUTATIVE (AFU_ORTHOLOGUE AFUA_6G10250)-RELATED"/>
    <property type="match status" value="1"/>
</dbReference>
<evidence type="ECO:0000256" key="10">
    <source>
        <dbReference type="ARBA" id="ARBA00022825"/>
    </source>
</evidence>
<dbReference type="GO" id="GO:0008240">
    <property type="term" value="F:tripeptidyl-peptidase activity"/>
    <property type="evidence" value="ECO:0007669"/>
    <property type="project" value="UniProtKB-EC"/>
</dbReference>
<evidence type="ECO:0000256" key="13">
    <source>
        <dbReference type="ARBA" id="ARBA00023145"/>
    </source>
</evidence>
<evidence type="ECO:0000256" key="12">
    <source>
        <dbReference type="ARBA" id="ARBA00023026"/>
    </source>
</evidence>
<feature type="binding site" evidence="15">
    <location>
        <position position="616"/>
    </location>
    <ligand>
        <name>Ca(2+)</name>
        <dbReference type="ChEBI" id="CHEBI:29108"/>
    </ligand>
</feature>
<proteinExistence type="predicted"/>
<evidence type="ECO:0000256" key="8">
    <source>
        <dbReference type="ARBA" id="ARBA00022729"/>
    </source>
</evidence>
<evidence type="ECO:0000256" key="15">
    <source>
        <dbReference type="PROSITE-ProRule" id="PRU01032"/>
    </source>
</evidence>
<dbReference type="InterPro" id="IPR000209">
    <property type="entry name" value="Peptidase_S8/S53_dom"/>
</dbReference>
<organism evidence="18 19">
    <name type="scientific">Cephalotrichum gorgonifer</name>
    <dbReference type="NCBI Taxonomy" id="2041049"/>
    <lineage>
        <taxon>Eukaryota</taxon>
        <taxon>Fungi</taxon>
        <taxon>Dikarya</taxon>
        <taxon>Ascomycota</taxon>
        <taxon>Pezizomycotina</taxon>
        <taxon>Sordariomycetes</taxon>
        <taxon>Hypocreomycetidae</taxon>
        <taxon>Microascales</taxon>
        <taxon>Microascaceae</taxon>
        <taxon>Cephalotrichum</taxon>
    </lineage>
</organism>
<feature type="binding site" evidence="15">
    <location>
        <position position="636"/>
    </location>
    <ligand>
        <name>Ca(2+)</name>
        <dbReference type="ChEBI" id="CHEBI:29108"/>
    </ligand>
</feature>
<keyword evidence="11 15" id="KW-0106">Calcium</keyword>
<feature type="domain" description="Peptidase S53" evidence="17">
    <location>
        <begin position="250"/>
        <end position="656"/>
    </location>
</feature>
<comment type="caution">
    <text evidence="18">The sequence shown here is derived from an EMBL/GenBank/DDBJ whole genome shotgun (WGS) entry which is preliminary data.</text>
</comment>
<dbReference type="CDD" id="cd11377">
    <property type="entry name" value="Pro-peptidase_S53"/>
    <property type="match status" value="1"/>
</dbReference>
<keyword evidence="7 15" id="KW-0479">Metal-binding</keyword>
<evidence type="ECO:0000256" key="3">
    <source>
        <dbReference type="ARBA" id="ARBA00004239"/>
    </source>
</evidence>
<comment type="function">
    <text evidence="2">Secreted tripeptidyl-peptidase which degrades proteins at acidic pHs and is involved in virulence.</text>
</comment>
<dbReference type="PANTHER" id="PTHR14218">
    <property type="entry name" value="PROTEASE S8 TRIPEPTIDYL PEPTIDASE I CLN2"/>
    <property type="match status" value="1"/>
</dbReference>
<evidence type="ECO:0000313" key="18">
    <source>
        <dbReference type="EMBL" id="SPO00049.1"/>
    </source>
</evidence>
<evidence type="ECO:0000256" key="5">
    <source>
        <dbReference type="ARBA" id="ARBA00022525"/>
    </source>
</evidence>
<protein>
    <recommendedName>
        <fullName evidence="4">tripeptidyl-peptidase II</fullName>
        <ecNumber evidence="4">3.4.14.10</ecNumber>
    </recommendedName>
</protein>
<dbReference type="SMART" id="SM00944">
    <property type="entry name" value="Pro-kuma_activ"/>
    <property type="match status" value="1"/>
</dbReference>
<feature type="binding site" evidence="15">
    <location>
        <position position="615"/>
    </location>
    <ligand>
        <name>Ca(2+)</name>
        <dbReference type="ChEBI" id="CHEBI:29108"/>
    </ligand>
</feature>
<keyword evidence="6 15" id="KW-0645">Protease</keyword>
<gene>
    <name evidence="18" type="ORF">DNG_02901</name>
</gene>
<dbReference type="SUPFAM" id="SSF54897">
    <property type="entry name" value="Protease propeptides/inhibitors"/>
    <property type="match status" value="1"/>
</dbReference>
<keyword evidence="13" id="KW-0865">Zymogen</keyword>
<evidence type="ECO:0000256" key="1">
    <source>
        <dbReference type="ARBA" id="ARBA00001910"/>
    </source>
</evidence>
<keyword evidence="5" id="KW-0964">Secreted</keyword>
<evidence type="ECO:0000256" key="7">
    <source>
        <dbReference type="ARBA" id="ARBA00022723"/>
    </source>
</evidence>
<dbReference type="AlphaFoldDB" id="A0AAE8MT93"/>
<dbReference type="EC" id="3.4.14.10" evidence="4"/>
<dbReference type="Pfam" id="PF09286">
    <property type="entry name" value="Pro-kuma_activ"/>
    <property type="match status" value="1"/>
</dbReference>
<keyword evidence="10 15" id="KW-0720">Serine protease</keyword>
<evidence type="ECO:0000256" key="4">
    <source>
        <dbReference type="ARBA" id="ARBA00012462"/>
    </source>
</evidence>
<feature type="binding site" evidence="15">
    <location>
        <position position="634"/>
    </location>
    <ligand>
        <name>Ca(2+)</name>
        <dbReference type="ChEBI" id="CHEBI:29108"/>
    </ligand>
</feature>
<evidence type="ECO:0000256" key="2">
    <source>
        <dbReference type="ARBA" id="ARBA00002451"/>
    </source>
</evidence>
<keyword evidence="14" id="KW-0325">Glycoprotein</keyword>
<dbReference type="InterPro" id="IPR050819">
    <property type="entry name" value="Tripeptidyl-peptidase_I"/>
</dbReference>
<dbReference type="Proteomes" id="UP001187682">
    <property type="component" value="Unassembled WGS sequence"/>
</dbReference>
<evidence type="ECO:0000256" key="11">
    <source>
        <dbReference type="ARBA" id="ARBA00022837"/>
    </source>
</evidence>
<feature type="active site" description="Charge relay system" evidence="15">
    <location>
        <position position="327"/>
    </location>
</feature>
<feature type="chain" id="PRO_5042029031" description="tripeptidyl-peptidase II" evidence="16">
    <location>
        <begin position="19"/>
        <end position="657"/>
    </location>
</feature>
<dbReference type="InterPro" id="IPR030400">
    <property type="entry name" value="Sedolisin_dom"/>
</dbReference>
<dbReference type="GO" id="GO:0046872">
    <property type="term" value="F:metal ion binding"/>
    <property type="evidence" value="ECO:0007669"/>
    <property type="project" value="UniProtKB-UniRule"/>
</dbReference>
<evidence type="ECO:0000256" key="14">
    <source>
        <dbReference type="ARBA" id="ARBA00023180"/>
    </source>
</evidence>
<dbReference type="EMBL" id="ONZQ02000003">
    <property type="protein sequence ID" value="SPO00049.1"/>
    <property type="molecule type" value="Genomic_DNA"/>
</dbReference>
<evidence type="ECO:0000256" key="16">
    <source>
        <dbReference type="SAM" id="SignalP"/>
    </source>
</evidence>
<feature type="active site" description="Charge relay system" evidence="15">
    <location>
        <position position="574"/>
    </location>
</feature>
<keyword evidence="8 16" id="KW-0732">Signal</keyword>
<keyword evidence="19" id="KW-1185">Reference proteome</keyword>
<dbReference type="Gene3D" id="3.40.50.200">
    <property type="entry name" value="Peptidase S8/S53 domain"/>
    <property type="match status" value="1"/>
</dbReference>
<evidence type="ECO:0000259" key="17">
    <source>
        <dbReference type="PROSITE" id="PS51695"/>
    </source>
</evidence>
<feature type="signal peptide" evidence="16">
    <location>
        <begin position="1"/>
        <end position="18"/>
    </location>
</feature>
<dbReference type="CDD" id="cd04056">
    <property type="entry name" value="Peptidases_S53"/>
    <property type="match status" value="1"/>
</dbReference>
<accession>A0AAE8MT93</accession>
<evidence type="ECO:0000256" key="6">
    <source>
        <dbReference type="ARBA" id="ARBA00022670"/>
    </source>
</evidence>
<feature type="active site" description="Charge relay system" evidence="15">
    <location>
        <position position="331"/>
    </location>
</feature>
<comment type="catalytic activity">
    <reaction evidence="1">
        <text>Release of an N-terminal tripeptide from a polypeptide.</text>
        <dbReference type="EC" id="3.4.14.10"/>
    </reaction>
</comment>
<dbReference type="GO" id="GO:0006508">
    <property type="term" value="P:proteolysis"/>
    <property type="evidence" value="ECO:0007669"/>
    <property type="project" value="UniProtKB-KW"/>
</dbReference>
<evidence type="ECO:0000256" key="9">
    <source>
        <dbReference type="ARBA" id="ARBA00022801"/>
    </source>
</evidence>
<dbReference type="SUPFAM" id="SSF52743">
    <property type="entry name" value="Subtilisin-like"/>
    <property type="match status" value="1"/>
</dbReference>
<dbReference type="InterPro" id="IPR015366">
    <property type="entry name" value="S53_propep"/>
</dbReference>
<sequence>MRLDTLLVVAATALTTIATPVTQARHHDSGHVEHERRSVRTAWAKASRLPRSHTLPLRIGLTQRNLDRADEFINDVSNPGSPSYGRHWSEEEVIKTFAPAQESVDEVLAWLEGEGISRDRTTVSRGGNWISLTATRNEAERLLRTEYHIYRHEDGQSHVACDSYHVPRRIAGHVDIIMPTVHFDQRVGGEPGTRVPVPHDKVVDLRRRALAARQLRPGILGSPDDGSLPKKGETVSSNNILSELTQCDTMITPACLRALYSIPPGTLQWPNNTLGVVEYTPQAFLQSDLDLFFADFQPDLVGTPPLVNYVAGGVLQTEKQSYFYNGESSLDLSYAMTLVHPQRVTLYQVGDMEQGGSFNNFLDAVDGSYCTFAGGGSRDPNIDGQYPAHLACGTAGEPARVISTSYAYNEGDLGVRYEARQCAEYMKLGLRGVSLVFASGDFGVAGNAKTCFDPLTGAYQHEYLGGIFNPSFPSTCPYVTSVGATQVMEGSTVRSGEVACEKVIRSGGGFSNVFEMPDYQRRAVGRYFRDFDEGYDLTRYNSSRGVRGYPDVSANGANFVTAVNGEFTLSYGTSASAPVFASILSLINEKRLRAGKSTVGFVNPVLYANPGVLNDIRFGRNPGCGTDGFRAREGWDPVTGLGTPKYKEMEALFMSLP</sequence>
<reference evidence="18" key="1">
    <citation type="submission" date="2018-03" db="EMBL/GenBank/DDBJ databases">
        <authorList>
            <person name="Guldener U."/>
        </authorList>
    </citation>
    <scope>NUCLEOTIDE SEQUENCE</scope>
</reference>
<dbReference type="GO" id="GO:0005576">
    <property type="term" value="C:extracellular region"/>
    <property type="evidence" value="ECO:0007669"/>
    <property type="project" value="UniProtKB-SubCell"/>
</dbReference>
<comment type="cofactor">
    <cofactor evidence="15">
        <name>Ca(2+)</name>
        <dbReference type="ChEBI" id="CHEBI:29108"/>
    </cofactor>
    <text evidence="15">Binds 1 Ca(2+) ion per subunit.</text>
</comment>
<dbReference type="FunFam" id="3.40.50.200:FF:000015">
    <property type="entry name" value="Tripeptidyl peptidase A"/>
    <property type="match status" value="1"/>
</dbReference>
<dbReference type="InterPro" id="IPR036852">
    <property type="entry name" value="Peptidase_S8/S53_dom_sf"/>
</dbReference>